<geneLocation type="plasmid" evidence="2">
    <name>pPSED02</name>
</geneLocation>
<keyword evidence="1" id="KW-0812">Transmembrane</keyword>
<evidence type="ECO:0000256" key="1">
    <source>
        <dbReference type="SAM" id="Phobius"/>
    </source>
</evidence>
<name>F2L700_PSEUX</name>
<feature type="transmembrane region" description="Helical" evidence="1">
    <location>
        <begin position="32"/>
        <end position="54"/>
    </location>
</feature>
<dbReference type="AlphaFoldDB" id="F2L700"/>
<sequence length="92" mass="9485">MSLWHTILSQVPNPPATEPPGLGSITNTVLGWLKYGALVGGVAGLLICAIQIIIGRRNRNQYAAEGLTGSMWVIAGLALASAAATLVGVFTI</sequence>
<dbReference type="RefSeq" id="WP_014203862.1">
    <property type="nucleotide sequence ID" value="NC_016600.1"/>
</dbReference>
<feature type="transmembrane region" description="Helical" evidence="1">
    <location>
        <begin position="66"/>
        <end position="90"/>
    </location>
</feature>
<keyword evidence="1" id="KW-1133">Transmembrane helix</keyword>
<keyword evidence="2" id="KW-0614">Plasmid</keyword>
<dbReference type="EMBL" id="CP002596">
    <property type="protein sequence ID" value="AEA28973.1"/>
    <property type="molecule type" value="Genomic_DNA"/>
</dbReference>
<reference evidence="2" key="1">
    <citation type="journal article" date="2011" name="J. Bacteriol.">
        <title>Genome sequence of the 1,4-dioxane-degrading Pseudonocardia dioxanivorans strain CB1190.</title>
        <authorList>
            <person name="Sales C.M."/>
            <person name="Mahendra S."/>
            <person name="Grostern A."/>
            <person name="Parales R.E."/>
            <person name="Goodwin L.A."/>
            <person name="Woyke T."/>
            <person name="Nolan M."/>
            <person name="Lapidus A."/>
            <person name="Chertkov O."/>
            <person name="Ovchinnikova G."/>
            <person name="Sczyrba A."/>
            <person name="Alvarez-Cohen L."/>
        </authorList>
    </citation>
    <scope>NUCLEOTIDE SEQUENCE</scope>
    <source>
        <strain evidence="2">CB1190</strain>
        <plasmid evidence="2">pPSED02</plasmid>
    </source>
</reference>
<keyword evidence="1" id="KW-0472">Membrane</keyword>
<proteinExistence type="predicted"/>
<evidence type="ECO:0000313" key="2">
    <source>
        <dbReference type="EMBL" id="AEA28973.1"/>
    </source>
</evidence>
<gene>
    <name evidence="2" type="ORF">Psed_6905</name>
</gene>
<organism evidence="2">
    <name type="scientific">Pseudonocardia dioxanivorans (strain ATCC 55486 / DSM 44775 / JCM 13855 / CB1190)</name>
    <dbReference type="NCBI Taxonomy" id="675635"/>
    <lineage>
        <taxon>Bacteria</taxon>
        <taxon>Bacillati</taxon>
        <taxon>Actinomycetota</taxon>
        <taxon>Actinomycetes</taxon>
        <taxon>Pseudonocardiales</taxon>
        <taxon>Pseudonocardiaceae</taxon>
        <taxon>Pseudonocardia</taxon>
    </lineage>
</organism>
<accession>F2L700</accession>
<protein>
    <submittedName>
        <fullName evidence="2">Uncharacterized protein</fullName>
    </submittedName>
</protein>